<dbReference type="Proteomes" id="UP000004393">
    <property type="component" value="Unassembled WGS sequence"/>
</dbReference>
<feature type="region of interest" description="Disordered" evidence="1">
    <location>
        <begin position="1"/>
        <end position="20"/>
    </location>
</feature>
<protein>
    <recommendedName>
        <fullName evidence="4">DUF1694 domain-containing protein</fullName>
    </recommendedName>
</protein>
<organism evidence="2 3">
    <name type="scientific">Enterococcus saccharolyticus 30_1</name>
    <dbReference type="NCBI Taxonomy" id="742813"/>
    <lineage>
        <taxon>Bacteria</taxon>
        <taxon>Bacillati</taxon>
        <taxon>Bacillota</taxon>
        <taxon>Bacilli</taxon>
        <taxon>Lactobacillales</taxon>
        <taxon>Enterococcaceae</taxon>
        <taxon>Enterococcus</taxon>
    </lineage>
</organism>
<evidence type="ECO:0000313" key="3">
    <source>
        <dbReference type="Proteomes" id="UP000004393"/>
    </source>
</evidence>
<evidence type="ECO:0000313" key="2">
    <source>
        <dbReference type="EMBL" id="EHG31451.1"/>
    </source>
</evidence>
<dbReference type="Gene3D" id="3.30.1330.30">
    <property type="match status" value="1"/>
</dbReference>
<evidence type="ECO:0008006" key="4">
    <source>
        <dbReference type="Google" id="ProtNLM"/>
    </source>
</evidence>
<gene>
    <name evidence="2" type="ORF">HMPREF9478_00295</name>
</gene>
<proteinExistence type="predicted"/>
<accession>A0AA87FL40</accession>
<dbReference type="Pfam" id="PF07997">
    <property type="entry name" value="DUF1694"/>
    <property type="match status" value="1"/>
</dbReference>
<dbReference type="InterPro" id="IPR029064">
    <property type="entry name" value="Ribosomal_eL30-like_sf"/>
</dbReference>
<feature type="compositionally biased region" description="Basic and acidic residues" evidence="1">
    <location>
        <begin position="1"/>
        <end position="10"/>
    </location>
</feature>
<evidence type="ECO:0000256" key="1">
    <source>
        <dbReference type="SAM" id="MobiDB-lite"/>
    </source>
</evidence>
<feature type="compositionally biased region" description="Basic and acidic residues" evidence="1">
    <location>
        <begin position="121"/>
        <end position="145"/>
    </location>
</feature>
<dbReference type="AlphaFoldDB" id="A0AA87FL40"/>
<dbReference type="SUPFAM" id="SSF160515">
    <property type="entry name" value="YueI-like"/>
    <property type="match status" value="1"/>
</dbReference>
<feature type="compositionally biased region" description="Polar residues" evidence="1">
    <location>
        <begin position="146"/>
        <end position="160"/>
    </location>
</feature>
<sequence>MSDELEKRLDTGMYGTPRVNPDEQRKYLGTFRERCYLSMTVAEMKKKDNQETLQSVLPNYQGALILINGKLPETLQTTFISLITKQQLDFRVVTDAQTADPDSIGLLIVANEAVNEEVIDIEEKYPQKTKSSSEEDPIKEKKHSGNDSSAKQTNGSITSDPSLVRTAKEVVLEMVSFKIFRLISEEATSNHLF</sequence>
<keyword evidence="3" id="KW-1185">Reference proteome</keyword>
<dbReference type="InterPro" id="IPR012543">
    <property type="entry name" value="DUF1694"/>
</dbReference>
<name>A0AA87FL40_9ENTE</name>
<reference evidence="2 3" key="1">
    <citation type="submission" date="2011-10" db="EMBL/GenBank/DDBJ databases">
        <title>The Genome Sequence of Enterococcus saccharolyticus 30_1.</title>
        <authorList>
            <consortium name="The Broad Institute Genome Sequencing Platform"/>
            <person name="Earl A."/>
            <person name="Ward D."/>
            <person name="Feldgarden M."/>
            <person name="Gevers D."/>
            <person name="Daigneault M."/>
            <person name="Strauss J."/>
            <person name="Allen-Vercoe E."/>
            <person name="Young S.K."/>
            <person name="Zeng Q."/>
            <person name="Gargeya S."/>
            <person name="Fitzgerald M."/>
            <person name="Haas B."/>
            <person name="Abouelleil A."/>
            <person name="Alvarado L."/>
            <person name="Arachchi H.M."/>
            <person name="Berlin A."/>
            <person name="Brown A."/>
            <person name="Chapman S.B."/>
            <person name="Chen Z."/>
            <person name="Dunbar C."/>
            <person name="Freedman E."/>
            <person name="Gearin G."/>
            <person name="Gellesch M."/>
            <person name="Goldberg J."/>
            <person name="Griggs A."/>
            <person name="Gujja S."/>
            <person name="Heiman D."/>
            <person name="Howarth C."/>
            <person name="Larson L."/>
            <person name="Lui A."/>
            <person name="MacDonald P.J.P."/>
            <person name="Montmayeur A."/>
            <person name="Murphy C."/>
            <person name="Neiman D."/>
            <person name="Pearson M."/>
            <person name="Priest M."/>
            <person name="Roberts A."/>
            <person name="Saif S."/>
            <person name="Shea T."/>
            <person name="Shenoy N."/>
            <person name="Sisk P."/>
            <person name="Stolte C."/>
            <person name="Sykes S."/>
            <person name="Wortman J."/>
            <person name="Nusbaum C."/>
            <person name="Birren B."/>
        </authorList>
    </citation>
    <scope>NUCLEOTIDE SEQUENCE [LARGE SCALE GENOMIC DNA]</scope>
    <source>
        <strain evidence="2 3">30_1</strain>
    </source>
</reference>
<feature type="region of interest" description="Disordered" evidence="1">
    <location>
        <begin position="121"/>
        <end position="160"/>
    </location>
</feature>
<dbReference type="EMBL" id="ADLY01000006">
    <property type="protein sequence ID" value="EHG31451.1"/>
    <property type="molecule type" value="Genomic_DNA"/>
</dbReference>
<comment type="caution">
    <text evidence="2">The sequence shown here is derived from an EMBL/GenBank/DDBJ whole genome shotgun (WGS) entry which is preliminary data.</text>
</comment>